<dbReference type="InParanoid" id="S8E2N5"/>
<name>S8E2N5_FOMSC</name>
<dbReference type="Proteomes" id="UP000015241">
    <property type="component" value="Unassembled WGS sequence"/>
</dbReference>
<proteinExistence type="predicted"/>
<reference evidence="1 2" key="1">
    <citation type="journal article" date="2012" name="Science">
        <title>The Paleozoic origin of enzymatic lignin decomposition reconstructed from 31 fungal genomes.</title>
        <authorList>
            <person name="Floudas D."/>
            <person name="Binder M."/>
            <person name="Riley R."/>
            <person name="Barry K."/>
            <person name="Blanchette R.A."/>
            <person name="Henrissat B."/>
            <person name="Martinez A.T."/>
            <person name="Otillar R."/>
            <person name="Spatafora J.W."/>
            <person name="Yadav J.S."/>
            <person name="Aerts A."/>
            <person name="Benoit I."/>
            <person name="Boyd A."/>
            <person name="Carlson A."/>
            <person name="Copeland A."/>
            <person name="Coutinho P.M."/>
            <person name="de Vries R.P."/>
            <person name="Ferreira P."/>
            <person name="Findley K."/>
            <person name="Foster B."/>
            <person name="Gaskell J."/>
            <person name="Glotzer D."/>
            <person name="Gorecki P."/>
            <person name="Heitman J."/>
            <person name="Hesse C."/>
            <person name="Hori C."/>
            <person name="Igarashi K."/>
            <person name="Jurgens J.A."/>
            <person name="Kallen N."/>
            <person name="Kersten P."/>
            <person name="Kohler A."/>
            <person name="Kuees U."/>
            <person name="Kumar T.K.A."/>
            <person name="Kuo A."/>
            <person name="LaButti K."/>
            <person name="Larrondo L.F."/>
            <person name="Lindquist E."/>
            <person name="Ling A."/>
            <person name="Lombard V."/>
            <person name="Lucas S."/>
            <person name="Lundell T."/>
            <person name="Martin R."/>
            <person name="McLaughlin D.J."/>
            <person name="Morgenstern I."/>
            <person name="Morin E."/>
            <person name="Murat C."/>
            <person name="Nagy L.G."/>
            <person name="Nolan M."/>
            <person name="Ohm R.A."/>
            <person name="Patyshakuliyeva A."/>
            <person name="Rokas A."/>
            <person name="Ruiz-Duenas F.J."/>
            <person name="Sabat G."/>
            <person name="Salamov A."/>
            <person name="Samejima M."/>
            <person name="Schmutz J."/>
            <person name="Slot J.C."/>
            <person name="St John F."/>
            <person name="Stenlid J."/>
            <person name="Sun H."/>
            <person name="Sun S."/>
            <person name="Syed K."/>
            <person name="Tsang A."/>
            <person name="Wiebenga A."/>
            <person name="Young D."/>
            <person name="Pisabarro A."/>
            <person name="Eastwood D.C."/>
            <person name="Martin F."/>
            <person name="Cullen D."/>
            <person name="Grigoriev I.V."/>
            <person name="Hibbett D.S."/>
        </authorList>
    </citation>
    <scope>NUCLEOTIDE SEQUENCE</scope>
    <source>
        <strain evidence="2">FP-58527</strain>
    </source>
</reference>
<protein>
    <submittedName>
        <fullName evidence="1">Uncharacterized protein</fullName>
    </submittedName>
</protein>
<dbReference type="HOGENOM" id="CLU_1652186_0_0_1"/>
<accession>S8E2N5</accession>
<evidence type="ECO:0000313" key="1">
    <source>
        <dbReference type="EMBL" id="EPS99042.1"/>
    </source>
</evidence>
<organism evidence="1 2">
    <name type="scientific">Fomitopsis schrenkii</name>
    <name type="common">Brown rot fungus</name>
    <dbReference type="NCBI Taxonomy" id="2126942"/>
    <lineage>
        <taxon>Eukaryota</taxon>
        <taxon>Fungi</taxon>
        <taxon>Dikarya</taxon>
        <taxon>Basidiomycota</taxon>
        <taxon>Agaricomycotina</taxon>
        <taxon>Agaricomycetes</taxon>
        <taxon>Polyporales</taxon>
        <taxon>Fomitopsis</taxon>
    </lineage>
</organism>
<keyword evidence="2" id="KW-1185">Reference proteome</keyword>
<sequence>MALECYIQRVANKGNKVVWDNTEPLRAGLHLRLRLAVEPERVDEPGDGRVLEWHPCVELTLLAIHAATAPSPPLVHPDDLVDWENEIRHTHDNIILQALLAAGRQPCYECLLLLCFQPGQAVCLIHDRLRPLPEIAAHLHPSLPHHFGEYLLQALRLRPT</sequence>
<dbReference type="AlphaFoldDB" id="S8E2N5"/>
<evidence type="ECO:0000313" key="2">
    <source>
        <dbReference type="Proteomes" id="UP000015241"/>
    </source>
</evidence>
<gene>
    <name evidence="1" type="ORF">FOMPIDRAFT_1024419</name>
</gene>
<dbReference type="EMBL" id="KE504160">
    <property type="protein sequence ID" value="EPS99042.1"/>
    <property type="molecule type" value="Genomic_DNA"/>
</dbReference>